<comment type="caution">
    <text evidence="1">The sequence shown here is derived from an EMBL/GenBank/DDBJ whole genome shotgun (WGS) entry which is preliminary data.</text>
</comment>
<sequence>MVESVASFEDWSLRWWNQSLRSKIGRFDDGISRFVRRLVASMMESVAWFKNWSLRWWNQSLRQLAYKLTLIIN</sequence>
<dbReference type="Proteomes" id="UP000658225">
    <property type="component" value="Unassembled WGS sequence"/>
</dbReference>
<name>A0A927MK44_9BACL</name>
<dbReference type="EMBL" id="JADBEL010000013">
    <property type="protein sequence ID" value="MBE1555351.1"/>
    <property type="molecule type" value="Genomic_DNA"/>
</dbReference>
<proteinExistence type="predicted"/>
<dbReference type="RefSeq" id="WP_192599085.1">
    <property type="nucleotide sequence ID" value="NZ_JADBEL010000013.1"/>
</dbReference>
<keyword evidence="2" id="KW-1185">Reference proteome</keyword>
<organism evidence="1 2">
    <name type="scientific">Sporosarcina limicola</name>
    <dbReference type="NCBI Taxonomy" id="34101"/>
    <lineage>
        <taxon>Bacteria</taxon>
        <taxon>Bacillati</taxon>
        <taxon>Bacillota</taxon>
        <taxon>Bacilli</taxon>
        <taxon>Bacillales</taxon>
        <taxon>Caryophanaceae</taxon>
        <taxon>Sporosarcina</taxon>
    </lineage>
</organism>
<accession>A0A927MK44</accession>
<evidence type="ECO:0000313" key="2">
    <source>
        <dbReference type="Proteomes" id="UP000658225"/>
    </source>
</evidence>
<gene>
    <name evidence="1" type="ORF">H4683_002456</name>
</gene>
<protein>
    <submittedName>
        <fullName evidence="1">Uncharacterized protein</fullName>
    </submittedName>
</protein>
<evidence type="ECO:0000313" key="1">
    <source>
        <dbReference type="EMBL" id="MBE1555351.1"/>
    </source>
</evidence>
<reference evidence="1" key="1">
    <citation type="submission" date="2020-10" db="EMBL/GenBank/DDBJ databases">
        <title>Genomic Encyclopedia of Type Strains, Phase IV (KMG-IV): sequencing the most valuable type-strain genomes for metagenomic binning, comparative biology and taxonomic classification.</title>
        <authorList>
            <person name="Goeker M."/>
        </authorList>
    </citation>
    <scope>NUCLEOTIDE SEQUENCE</scope>
    <source>
        <strain evidence="1">DSM 13886</strain>
    </source>
</reference>
<dbReference type="AlphaFoldDB" id="A0A927MK44"/>